<dbReference type="InterPro" id="IPR009016">
    <property type="entry name" value="Fe_hydrogenase"/>
</dbReference>
<dbReference type="EMBL" id="DVJQ01000042">
    <property type="protein sequence ID" value="HIS74370.1"/>
    <property type="molecule type" value="Genomic_DNA"/>
</dbReference>
<feature type="domain" description="4Fe-4S ferredoxin-type" evidence="5">
    <location>
        <begin position="34"/>
        <end position="63"/>
    </location>
</feature>
<dbReference type="InterPro" id="IPR004108">
    <property type="entry name" value="Fe_hydrogenase_lsu_C"/>
</dbReference>
<dbReference type="Proteomes" id="UP000886865">
    <property type="component" value="Unassembled WGS sequence"/>
</dbReference>
<reference evidence="7" key="2">
    <citation type="journal article" date="2021" name="PeerJ">
        <title>Extensive microbial diversity within the chicken gut microbiome revealed by metagenomics and culture.</title>
        <authorList>
            <person name="Gilroy R."/>
            <person name="Ravi A."/>
            <person name="Getino M."/>
            <person name="Pursley I."/>
            <person name="Horton D.L."/>
            <person name="Alikhan N.F."/>
            <person name="Baker D."/>
            <person name="Gharbi K."/>
            <person name="Hall N."/>
            <person name="Watson M."/>
            <person name="Adriaenssens E.M."/>
            <person name="Foster-Nyarko E."/>
            <person name="Jarju S."/>
            <person name="Secka A."/>
            <person name="Antonio M."/>
            <person name="Oren A."/>
            <person name="Chaudhuri R.R."/>
            <person name="La Ragione R."/>
            <person name="Hildebrand F."/>
            <person name="Pallen M.J."/>
        </authorList>
    </citation>
    <scope>NUCLEOTIDE SEQUENCE</scope>
    <source>
        <strain evidence="7">CHK152-2871</strain>
    </source>
</reference>
<dbReference type="Gene3D" id="3.30.70.20">
    <property type="match status" value="1"/>
</dbReference>
<evidence type="ECO:0000256" key="4">
    <source>
        <dbReference type="ARBA" id="ARBA00023014"/>
    </source>
</evidence>
<dbReference type="Pfam" id="PF04060">
    <property type="entry name" value="FeS"/>
    <property type="match status" value="1"/>
</dbReference>
<dbReference type="SUPFAM" id="SSF53920">
    <property type="entry name" value="Fe-only hydrogenase"/>
    <property type="match status" value="1"/>
</dbReference>
<dbReference type="PROSITE" id="PS51379">
    <property type="entry name" value="4FE4S_FER_2"/>
    <property type="match status" value="1"/>
</dbReference>
<dbReference type="PANTHER" id="PTHR11615">
    <property type="entry name" value="NITRATE, FORMATE, IRON DEHYDROGENASE"/>
    <property type="match status" value="1"/>
</dbReference>
<dbReference type="Gene3D" id="3.40.950.10">
    <property type="entry name" value="Fe-only Hydrogenase (Larger Subunit), Chain L, domain 3"/>
    <property type="match status" value="1"/>
</dbReference>
<evidence type="ECO:0000313" key="7">
    <source>
        <dbReference type="EMBL" id="HIS74370.1"/>
    </source>
</evidence>
<keyword evidence="4" id="KW-0411">Iron-sulfur</keyword>
<dbReference type="InterPro" id="IPR017896">
    <property type="entry name" value="4Fe4S_Fe-S-bd"/>
</dbReference>
<dbReference type="PROSITE" id="PS51656">
    <property type="entry name" value="4FE4S"/>
    <property type="match status" value="1"/>
</dbReference>
<dbReference type="Gene3D" id="1.10.15.40">
    <property type="entry name" value="Electron transport complex subunit B, putative Fe-S cluster"/>
    <property type="match status" value="1"/>
</dbReference>
<evidence type="ECO:0000259" key="5">
    <source>
        <dbReference type="PROSITE" id="PS51379"/>
    </source>
</evidence>
<evidence type="ECO:0000256" key="3">
    <source>
        <dbReference type="ARBA" id="ARBA00023004"/>
    </source>
</evidence>
<dbReference type="AlphaFoldDB" id="A0A9D1FJJ9"/>
<comment type="caution">
    <text evidence="7">The sequence shown here is derived from an EMBL/GenBank/DDBJ whole genome shotgun (WGS) entry which is preliminary data.</text>
</comment>
<dbReference type="InterPro" id="IPR017900">
    <property type="entry name" value="4Fe4S_Fe_S_CS"/>
</dbReference>
<dbReference type="InterPro" id="IPR050340">
    <property type="entry name" value="Cytosolic_Fe-S_CAF"/>
</dbReference>
<dbReference type="PROSITE" id="PS00198">
    <property type="entry name" value="4FE4S_FER_1"/>
    <property type="match status" value="1"/>
</dbReference>
<reference evidence="7" key="1">
    <citation type="submission" date="2020-10" db="EMBL/GenBank/DDBJ databases">
        <authorList>
            <person name="Gilroy R."/>
        </authorList>
    </citation>
    <scope>NUCLEOTIDE SEQUENCE</scope>
    <source>
        <strain evidence="7">CHK152-2871</strain>
    </source>
</reference>
<evidence type="ECO:0000313" key="8">
    <source>
        <dbReference type="Proteomes" id="UP000886865"/>
    </source>
</evidence>
<dbReference type="InterPro" id="IPR007202">
    <property type="entry name" value="4Fe-4S_dom"/>
</dbReference>
<feature type="domain" description="4Fe-4S" evidence="6">
    <location>
        <begin position="355"/>
        <end position="416"/>
    </location>
</feature>
<dbReference type="SUPFAM" id="SSF54862">
    <property type="entry name" value="4Fe-4S ferredoxins"/>
    <property type="match status" value="1"/>
</dbReference>
<protein>
    <submittedName>
        <fullName evidence="7">4Fe-4S binding protein</fullName>
    </submittedName>
</protein>
<dbReference type="Gene3D" id="3.30.450.20">
    <property type="entry name" value="PAS domain"/>
    <property type="match status" value="1"/>
</dbReference>
<keyword evidence="3" id="KW-0408">Iron</keyword>
<evidence type="ECO:0000259" key="6">
    <source>
        <dbReference type="PROSITE" id="PS51656"/>
    </source>
</evidence>
<name>A0A9D1FJJ9_9BACT</name>
<sequence>MDKLYPVYTLNNECHDCYKCVRQCHVKAISIQQGHASVLPEKCIACGNCVQACPNNAKRVRNDIDKVKNLFRAQQEVYVSLAPSWSGIFDYTPSKMIALLKKLGFKHVSETALGAQEVSIECAKLMKEKEKGLFISSACPVVVDYIRLYNTKFLPCITPVASPALTHAKMLKEMYGNHIHIVFIGPCIAKKNESDHNPDLIDVALTFEELKFWLQDEFISADDIDETGSEAFIPESAYEGALYPIEGGMNETIKQGGMADDVQFINISSIENLEKTLKGLDPANVNKKIFIEALSCNGGCLAGPCASTKKPELLRVSDALSKVKSRDIIPNEPATVVEKQYVKKQIEHQNYSYEKISEALKKIGKYSEEDELNCGGCGYNTCRELACALLSGEAEPSMCVSYMRKIAMQKAAAMLRCMPSAIVMVDKDLRIVESNEAFMKMFCSDMYDIFSDRPEGLNGACIDRIVDFSDIFKETLKTERDIHKEHYAVKNRLYDISAFSIEKNELAGAIITDVTQSEMGREKIAQKAHEVINKNIAIVQEIACLLGEHMVETELLLSTIAQDYDTSDEDKK</sequence>
<organism evidence="7 8">
    <name type="scientific">Candidatus Galligastranaerophilus intestinavium</name>
    <dbReference type="NCBI Taxonomy" id="2840836"/>
    <lineage>
        <taxon>Bacteria</taxon>
        <taxon>Candidatus Galligastranaerophilus</taxon>
    </lineage>
</organism>
<evidence type="ECO:0000256" key="2">
    <source>
        <dbReference type="ARBA" id="ARBA00022723"/>
    </source>
</evidence>
<dbReference type="GO" id="GO:0046872">
    <property type="term" value="F:metal ion binding"/>
    <property type="evidence" value="ECO:0007669"/>
    <property type="project" value="UniProtKB-KW"/>
</dbReference>
<dbReference type="Pfam" id="PF00037">
    <property type="entry name" value="Fer4"/>
    <property type="match status" value="1"/>
</dbReference>
<dbReference type="Pfam" id="PF02906">
    <property type="entry name" value="Fe_hyd_lg_C"/>
    <property type="match status" value="1"/>
</dbReference>
<keyword evidence="2" id="KW-0479">Metal-binding</keyword>
<accession>A0A9D1FJJ9</accession>
<dbReference type="GO" id="GO:0051539">
    <property type="term" value="F:4 iron, 4 sulfur cluster binding"/>
    <property type="evidence" value="ECO:0007669"/>
    <property type="project" value="UniProtKB-KW"/>
</dbReference>
<proteinExistence type="predicted"/>
<evidence type="ECO:0000256" key="1">
    <source>
        <dbReference type="ARBA" id="ARBA00022485"/>
    </source>
</evidence>
<gene>
    <name evidence="7" type="ORF">IAA86_05055</name>
</gene>
<keyword evidence="1" id="KW-0004">4Fe-4S</keyword>